<evidence type="ECO:0000256" key="1">
    <source>
        <dbReference type="ARBA" id="ARBA00004477"/>
    </source>
</evidence>
<feature type="region of interest" description="Disordered" evidence="16">
    <location>
        <begin position="568"/>
        <end position="595"/>
    </location>
</feature>
<dbReference type="SMART" id="SM00546">
    <property type="entry name" value="CUE"/>
    <property type="match status" value="1"/>
</dbReference>
<comment type="subcellular location">
    <subcellularLocation>
        <location evidence="1">Endoplasmic reticulum membrane</location>
        <topology evidence="1">Multi-pass membrane protein</topology>
    </subcellularLocation>
</comment>
<keyword evidence="7" id="KW-0256">Endoplasmic reticulum</keyword>
<dbReference type="InterPro" id="IPR013083">
    <property type="entry name" value="Znf_RING/FYVE/PHD"/>
</dbReference>
<keyword evidence="9 17" id="KW-1133">Transmembrane helix</keyword>
<feature type="transmembrane region" description="Helical" evidence="17">
    <location>
        <begin position="97"/>
        <end position="114"/>
    </location>
</feature>
<dbReference type="GO" id="GO:0006511">
    <property type="term" value="P:ubiquitin-dependent protein catabolic process"/>
    <property type="evidence" value="ECO:0007669"/>
    <property type="project" value="TreeGrafter"/>
</dbReference>
<reference evidence="20" key="1">
    <citation type="submission" date="2025-08" db="UniProtKB">
        <authorList>
            <consortium name="Ensembl"/>
        </authorList>
    </citation>
    <scope>IDENTIFICATION</scope>
</reference>
<dbReference type="FunFam" id="1.10.8.10:FF:000026">
    <property type="entry name" value="E3 ubiquitin-protein ligase AMFR"/>
    <property type="match status" value="1"/>
</dbReference>
<dbReference type="Pfam" id="PF25563">
    <property type="entry name" value="TPR_SYVN1_N"/>
    <property type="match status" value="1"/>
</dbReference>
<dbReference type="Proteomes" id="UP000694391">
    <property type="component" value="Unplaced"/>
</dbReference>
<keyword evidence="6 15" id="KW-0863">Zinc-finger</keyword>
<dbReference type="GO" id="GO:0070936">
    <property type="term" value="P:protein K48-linked ubiquitination"/>
    <property type="evidence" value="ECO:0007669"/>
    <property type="project" value="TreeGrafter"/>
</dbReference>
<dbReference type="GO" id="GO:0061630">
    <property type="term" value="F:ubiquitin protein ligase activity"/>
    <property type="evidence" value="ECO:0007669"/>
    <property type="project" value="UniProtKB-EC"/>
</dbReference>
<dbReference type="EC" id="2.3.2.36" evidence="12"/>
<keyword evidence="21" id="KW-1185">Reference proteome</keyword>
<evidence type="ECO:0000256" key="9">
    <source>
        <dbReference type="ARBA" id="ARBA00022989"/>
    </source>
</evidence>
<dbReference type="GO" id="GO:0005829">
    <property type="term" value="C:cytosol"/>
    <property type="evidence" value="ECO:0007669"/>
    <property type="project" value="TreeGrafter"/>
</dbReference>
<dbReference type="AlphaFoldDB" id="A0A8C0JW70"/>
<gene>
    <name evidence="20" type="primary">AMFR</name>
</gene>
<evidence type="ECO:0000256" key="6">
    <source>
        <dbReference type="ARBA" id="ARBA00022771"/>
    </source>
</evidence>
<evidence type="ECO:0000256" key="16">
    <source>
        <dbReference type="SAM" id="MobiDB-lite"/>
    </source>
</evidence>
<protein>
    <recommendedName>
        <fullName evidence="13">E3 ubiquitin-protein ligase AMFR</fullName>
        <ecNumber evidence="12">2.3.2.36</ecNumber>
    </recommendedName>
    <alternativeName>
        <fullName evidence="14">Autocrine motility factor receptor</fullName>
    </alternativeName>
</protein>
<dbReference type="SMART" id="SM00184">
    <property type="entry name" value="RING"/>
    <property type="match status" value="1"/>
</dbReference>
<dbReference type="InterPro" id="IPR001841">
    <property type="entry name" value="Znf_RING"/>
</dbReference>
<evidence type="ECO:0000256" key="2">
    <source>
        <dbReference type="ARBA" id="ARBA00004906"/>
    </source>
</evidence>
<dbReference type="GO" id="GO:0008270">
    <property type="term" value="F:zinc ion binding"/>
    <property type="evidence" value="ECO:0007669"/>
    <property type="project" value="UniProtKB-KW"/>
</dbReference>
<evidence type="ECO:0000313" key="20">
    <source>
        <dbReference type="Ensembl" id="ENSCAFP00020006067.1"/>
    </source>
</evidence>
<evidence type="ECO:0000259" key="18">
    <source>
        <dbReference type="PROSITE" id="PS50089"/>
    </source>
</evidence>
<evidence type="ECO:0000313" key="21">
    <source>
        <dbReference type="Proteomes" id="UP000694391"/>
    </source>
</evidence>
<dbReference type="GO" id="GO:0000151">
    <property type="term" value="C:ubiquitin ligase complex"/>
    <property type="evidence" value="ECO:0007669"/>
    <property type="project" value="TreeGrafter"/>
</dbReference>
<evidence type="ECO:0000256" key="10">
    <source>
        <dbReference type="ARBA" id="ARBA00023136"/>
    </source>
</evidence>
<dbReference type="GO" id="GO:0043130">
    <property type="term" value="F:ubiquitin binding"/>
    <property type="evidence" value="ECO:0007669"/>
    <property type="project" value="InterPro"/>
</dbReference>
<comment type="catalytic activity">
    <reaction evidence="11">
        <text>[E2 ubiquitin-conjugating enzyme]-S-ubiquitinyl-L-cysteine + [acceptor protein]-L-cysteine = [E2 ubiquitin-conjugating enzyme]-L-cysteine + [acceptor protein]-S-ubiquitinyl-L-cysteine.</text>
        <dbReference type="EC" id="2.3.2.36"/>
    </reaction>
</comment>
<feature type="domain" description="RING-type" evidence="18">
    <location>
        <begin position="316"/>
        <end position="354"/>
    </location>
</feature>
<dbReference type="GO" id="GO:0005789">
    <property type="term" value="C:endoplasmic reticulum membrane"/>
    <property type="evidence" value="ECO:0007669"/>
    <property type="project" value="UniProtKB-SubCell"/>
</dbReference>
<feature type="compositionally biased region" description="Polar residues" evidence="16">
    <location>
        <begin position="582"/>
        <end position="592"/>
    </location>
</feature>
<dbReference type="SUPFAM" id="SSF57850">
    <property type="entry name" value="RING/U-box"/>
    <property type="match status" value="1"/>
</dbReference>
<evidence type="ECO:0000256" key="7">
    <source>
        <dbReference type="ARBA" id="ARBA00022824"/>
    </source>
</evidence>
<accession>A0A8C0JW70</accession>
<sequence length="614" mass="70186">MPLLFLERFPWPSLRTYTGLSGLALLGTIVSAYRALSQPEAEPGEPEPPTYLLSDSLFVWVLVNTACCVLMLVAKLIQCIVFGPLRVSERQHLKDKFWNFIFYKFIFIFGVLNVQTVEEVVMWCLWFAGLVFLHLMVQLCKDRFEYLSFSPTTPMSSHGRVLSLLIAMLLSCCGLAVVCCVTGYTHGMHTLAFMAAESLLVTVRTAHVILRYVIHLWDLNHEGTWEGKGTYVYYTDFVMELTLLSLDLMHHIHMLLFGNIWLSMASLVIFMQLRYLFHEVQRRIRRHKNYLRVVGNMEARFAVATPEELAVNNDDCAICWDSMQAARKLPCGHLFHNSCLRSWLEQDTSCPTCRMSLNIADNNRVREDQQGDNLDENLVPVAATEGRPRLNQHNHFFHFDGSRIASWLPSFSVEVMHTTNILGITQASNSQLNAMAHQIQEMFPQVPYHLVLQDLQLTRSVEITTDNILEGRIQVPFPTQQLHFFAATHCQNPGIPCFLCAQTERVPLDLSPRLEEALDFSEVEVEPSEGEDFEARGSRFSKSADERQRMLVQRKDDLLQQARKRFLNRSSEVESASTSESCLTSEGTNSDPVTLRRRMLAAAAERRLQKQQIS</sequence>
<evidence type="ECO:0000256" key="5">
    <source>
        <dbReference type="ARBA" id="ARBA00022723"/>
    </source>
</evidence>
<evidence type="ECO:0000256" key="15">
    <source>
        <dbReference type="PROSITE-ProRule" id="PRU00175"/>
    </source>
</evidence>
<name>A0A8C0JW70_CANLU</name>
<feature type="domain" description="CUE" evidence="19">
    <location>
        <begin position="431"/>
        <end position="473"/>
    </location>
</feature>
<evidence type="ECO:0000256" key="3">
    <source>
        <dbReference type="ARBA" id="ARBA00022679"/>
    </source>
</evidence>
<keyword evidence="5" id="KW-0479">Metal-binding</keyword>
<proteinExistence type="predicted"/>
<feature type="transmembrane region" description="Helical" evidence="17">
    <location>
        <begin position="161"/>
        <end position="184"/>
    </location>
</feature>
<dbReference type="GO" id="GO:0030968">
    <property type="term" value="P:endoplasmic reticulum unfolded protein response"/>
    <property type="evidence" value="ECO:0007669"/>
    <property type="project" value="TreeGrafter"/>
</dbReference>
<keyword evidence="10 17" id="KW-0472">Membrane</keyword>
<organism evidence="20 21">
    <name type="scientific">Canis lupus dingo</name>
    <name type="common">dingo</name>
    <dbReference type="NCBI Taxonomy" id="286419"/>
    <lineage>
        <taxon>Eukaryota</taxon>
        <taxon>Metazoa</taxon>
        <taxon>Chordata</taxon>
        <taxon>Craniata</taxon>
        <taxon>Vertebrata</taxon>
        <taxon>Euteleostomi</taxon>
        <taxon>Mammalia</taxon>
        <taxon>Eutheria</taxon>
        <taxon>Laurasiatheria</taxon>
        <taxon>Carnivora</taxon>
        <taxon>Caniformia</taxon>
        <taxon>Canidae</taxon>
        <taxon>Canis</taxon>
    </lineage>
</organism>
<dbReference type="CDD" id="cd16455">
    <property type="entry name" value="RING-H2_AMFR"/>
    <property type="match status" value="1"/>
</dbReference>
<keyword evidence="3" id="KW-0808">Transferase</keyword>
<dbReference type="Pfam" id="PF18442">
    <property type="entry name" value="G2BR"/>
    <property type="match status" value="1"/>
</dbReference>
<dbReference type="InterPro" id="IPR040675">
    <property type="entry name" value="AMFR_Ube2g2-bd"/>
</dbReference>
<dbReference type="InterPro" id="IPR003892">
    <property type="entry name" value="CUE"/>
</dbReference>
<dbReference type="PROSITE" id="PS51140">
    <property type="entry name" value="CUE"/>
    <property type="match status" value="1"/>
</dbReference>
<dbReference type="Gene3D" id="1.10.8.10">
    <property type="entry name" value="DNA helicase RuvA subunit, C-terminal domain"/>
    <property type="match status" value="1"/>
</dbReference>
<evidence type="ECO:0000259" key="19">
    <source>
        <dbReference type="PROSITE" id="PS51140"/>
    </source>
</evidence>
<evidence type="ECO:0000256" key="11">
    <source>
        <dbReference type="ARBA" id="ARBA00034438"/>
    </source>
</evidence>
<evidence type="ECO:0000256" key="13">
    <source>
        <dbReference type="ARBA" id="ARBA00069722"/>
    </source>
</evidence>
<evidence type="ECO:0000256" key="4">
    <source>
        <dbReference type="ARBA" id="ARBA00022692"/>
    </source>
</evidence>
<evidence type="ECO:0000256" key="14">
    <source>
        <dbReference type="ARBA" id="ARBA00076914"/>
    </source>
</evidence>
<comment type="pathway">
    <text evidence="2">Protein modification; protein ubiquitination.</text>
</comment>
<dbReference type="Ensembl" id="ENSCAFT00020007015.1">
    <property type="protein sequence ID" value="ENSCAFP00020006067.1"/>
    <property type="gene ID" value="ENSCAFG00020004499.1"/>
</dbReference>
<dbReference type="FunFam" id="3.30.40.10:FF:000149">
    <property type="entry name" value="E3 ubiquitin-protein ligase AMFR"/>
    <property type="match status" value="1"/>
</dbReference>
<dbReference type="PANTHER" id="PTHR15067:SF5">
    <property type="entry name" value="E3 UBIQUITIN-PROTEIN LIGASE AMFR"/>
    <property type="match status" value="1"/>
</dbReference>
<feature type="transmembrane region" description="Helical" evidence="17">
    <location>
        <begin position="120"/>
        <end position="140"/>
    </location>
</feature>
<dbReference type="Pfam" id="PF13639">
    <property type="entry name" value="zf-RING_2"/>
    <property type="match status" value="1"/>
</dbReference>
<evidence type="ECO:0000256" key="12">
    <source>
        <dbReference type="ARBA" id="ARBA00034523"/>
    </source>
</evidence>
<dbReference type="GeneTree" id="ENSGT00940000156482"/>
<dbReference type="PANTHER" id="PTHR15067">
    <property type="entry name" value="E3 UBIQUITIN-PROTEIN LIGASE RNF8"/>
    <property type="match status" value="1"/>
</dbReference>
<dbReference type="CDD" id="cd14421">
    <property type="entry name" value="CUE_AMFR"/>
    <property type="match status" value="1"/>
</dbReference>
<reference evidence="20" key="2">
    <citation type="submission" date="2025-09" db="UniProtKB">
        <authorList>
            <consortium name="Ensembl"/>
        </authorList>
    </citation>
    <scope>IDENTIFICATION</scope>
</reference>
<keyword evidence="8" id="KW-0862">Zinc</keyword>
<feature type="transmembrane region" description="Helical" evidence="17">
    <location>
        <begin position="255"/>
        <end position="277"/>
    </location>
</feature>
<dbReference type="Gene3D" id="3.30.40.10">
    <property type="entry name" value="Zinc/RING finger domain, C3HC4 (zinc finger)"/>
    <property type="match status" value="1"/>
</dbReference>
<dbReference type="PROSITE" id="PS50089">
    <property type="entry name" value="ZF_RING_2"/>
    <property type="match status" value="1"/>
</dbReference>
<keyword evidence="4 17" id="KW-0812">Transmembrane</keyword>
<dbReference type="InterPro" id="IPR057992">
    <property type="entry name" value="TPR_SYVN1_N"/>
</dbReference>
<feature type="transmembrane region" description="Helical" evidence="17">
    <location>
        <begin position="61"/>
        <end position="85"/>
    </location>
</feature>
<evidence type="ECO:0000256" key="17">
    <source>
        <dbReference type="SAM" id="Phobius"/>
    </source>
</evidence>
<evidence type="ECO:0000256" key="8">
    <source>
        <dbReference type="ARBA" id="ARBA00022833"/>
    </source>
</evidence>
<dbReference type="Pfam" id="PF02845">
    <property type="entry name" value="CUE"/>
    <property type="match status" value="1"/>
</dbReference>